<dbReference type="EMBL" id="JAGPXD010000001">
    <property type="protein sequence ID" value="KAH7375197.1"/>
    <property type="molecule type" value="Genomic_DNA"/>
</dbReference>
<dbReference type="PANTHER" id="PTHR35910">
    <property type="entry name" value="2EXR DOMAIN-CONTAINING PROTEIN"/>
    <property type="match status" value="1"/>
</dbReference>
<name>A0A8K0X7V1_9PEZI</name>
<dbReference type="Pfam" id="PF20150">
    <property type="entry name" value="2EXR"/>
    <property type="match status" value="1"/>
</dbReference>
<reference evidence="3" key="1">
    <citation type="journal article" date="2021" name="Nat. Commun.">
        <title>Genetic determinants of endophytism in the Arabidopsis root mycobiome.</title>
        <authorList>
            <person name="Mesny F."/>
            <person name="Miyauchi S."/>
            <person name="Thiergart T."/>
            <person name="Pickel B."/>
            <person name="Atanasova L."/>
            <person name="Karlsson M."/>
            <person name="Huettel B."/>
            <person name="Barry K.W."/>
            <person name="Haridas S."/>
            <person name="Chen C."/>
            <person name="Bauer D."/>
            <person name="Andreopoulos W."/>
            <person name="Pangilinan J."/>
            <person name="LaButti K."/>
            <person name="Riley R."/>
            <person name="Lipzen A."/>
            <person name="Clum A."/>
            <person name="Drula E."/>
            <person name="Henrissat B."/>
            <person name="Kohler A."/>
            <person name="Grigoriev I.V."/>
            <person name="Martin F.M."/>
            <person name="Hacquard S."/>
        </authorList>
    </citation>
    <scope>NUCLEOTIDE SEQUENCE</scope>
    <source>
        <strain evidence="3">MPI-CAGE-AT-0016</strain>
    </source>
</reference>
<feature type="region of interest" description="Disordered" evidence="1">
    <location>
        <begin position="495"/>
        <end position="553"/>
    </location>
</feature>
<dbReference type="OrthoDB" id="3473305at2759"/>
<keyword evidence="4" id="KW-1185">Reference proteome</keyword>
<dbReference type="PANTHER" id="PTHR35910:SF1">
    <property type="entry name" value="2EXR DOMAIN-CONTAINING PROTEIN"/>
    <property type="match status" value="1"/>
</dbReference>
<evidence type="ECO:0000313" key="3">
    <source>
        <dbReference type="EMBL" id="KAH7375197.1"/>
    </source>
</evidence>
<comment type="caution">
    <text evidence="3">The sequence shown here is derived from an EMBL/GenBank/DDBJ whole genome shotgun (WGS) entry which is preliminary data.</text>
</comment>
<dbReference type="InterPro" id="IPR045518">
    <property type="entry name" value="2EXR"/>
</dbReference>
<organism evidence="3 4">
    <name type="scientific">Plectosphaerella cucumerina</name>
    <dbReference type="NCBI Taxonomy" id="40658"/>
    <lineage>
        <taxon>Eukaryota</taxon>
        <taxon>Fungi</taxon>
        <taxon>Dikarya</taxon>
        <taxon>Ascomycota</taxon>
        <taxon>Pezizomycotina</taxon>
        <taxon>Sordariomycetes</taxon>
        <taxon>Hypocreomycetidae</taxon>
        <taxon>Glomerellales</taxon>
        <taxon>Plectosphaerellaceae</taxon>
        <taxon>Plectosphaerella</taxon>
    </lineage>
</organism>
<gene>
    <name evidence="3" type="ORF">B0T11DRAFT_323257</name>
</gene>
<proteinExistence type="predicted"/>
<dbReference type="AlphaFoldDB" id="A0A8K0X7V1"/>
<feature type="domain" description="2EXR" evidence="2">
    <location>
        <begin position="297"/>
        <end position="380"/>
    </location>
</feature>
<sequence>MAAEAMAAEPRYIFLQHKKTISVAPPALMCACHASRAASLPHYVQTFHRQIQDVTQYCWVNYEVDIVVMKLRDLLRFEGTETKLIRNLRVESKATADSNFWETASLEVIPNRYPEIRTFLVLVDQSLVDWAQALMDDMGEIPEQLTKADFRVVDVRSGEFITMENAERYERDWRRAGGTANLIKGPMKTHFLGTGRSYLYRLGAKHYPISNCPLEKIKGWTFPLEHSFYWPRLEVQAPQEGTENGDVIWFDEKNQRQRQPVCPPPAPNVNFFPHTPSLWTVDQLTAPGQQPMSSGSFHLFARLPTELRLKIWEMADDEPRFILIQHNSDVGGYVPDPSPPPPVLLSVCHESRHLIIGRYVQAFKTLKGYSCWVRFDTDTFVLDFAEAGRMITLTNDQLRVRNLRLEVCPDDWAPLEGPDPQWWEETEMTLMYPELKSLEVLIDQPLFGWAEAIDAWRPGPKCAPRDIRVIDVTTGEWFSKENCIEYRDWYLVSGGSDSEDEDEAEHGNNPGTSEPCPLGRIEDWKFPPQPSLTWGVDSEGSMYWDSEDEPSWE</sequence>
<evidence type="ECO:0000259" key="2">
    <source>
        <dbReference type="Pfam" id="PF20150"/>
    </source>
</evidence>
<evidence type="ECO:0000256" key="1">
    <source>
        <dbReference type="SAM" id="MobiDB-lite"/>
    </source>
</evidence>
<protein>
    <recommendedName>
        <fullName evidence="2">2EXR domain-containing protein</fullName>
    </recommendedName>
</protein>
<evidence type="ECO:0000313" key="4">
    <source>
        <dbReference type="Proteomes" id="UP000813385"/>
    </source>
</evidence>
<dbReference type="Proteomes" id="UP000813385">
    <property type="component" value="Unassembled WGS sequence"/>
</dbReference>
<accession>A0A8K0X7V1</accession>